<dbReference type="PRINTS" id="PR00411">
    <property type="entry name" value="PNDRDTASEI"/>
</dbReference>
<keyword evidence="4" id="KW-0274">FAD</keyword>
<dbReference type="Pfam" id="PF07992">
    <property type="entry name" value="Pyr_redox_2"/>
    <property type="match status" value="1"/>
</dbReference>
<evidence type="ECO:0000313" key="8">
    <source>
        <dbReference type="EMBL" id="AOY56341.1"/>
    </source>
</evidence>
<dbReference type="STRING" id="535712.A4Z71_05140"/>
<evidence type="ECO:0000256" key="5">
    <source>
        <dbReference type="ARBA" id="ARBA00023002"/>
    </source>
</evidence>
<dbReference type="Pfam" id="PF00581">
    <property type="entry name" value="Rhodanese"/>
    <property type="match status" value="1"/>
</dbReference>
<keyword evidence="3" id="KW-0285">Flavoprotein</keyword>
<keyword evidence="5" id="KW-0560">Oxidoreductase</keyword>
<sequence>MKVIIIGGVAGGMSAATRLRRLNEDAEIVVYEMGEHVSYANCGLPYFVSDVINRRELLLLQTPESLWSRFRINVKVNSMVTGIDRANKTVSVLNFANGETYTDSYDKLIISTGAKPRKPEIPGIERAMVLRNVADADQVKAAVQADNTKSVVILGGGFVGIELAENLAHLKMPVTLVQRAGTILSQFDPEMIEPLQAELVKNGVTLALNAEPAEVTADQVILKDGRVLAADFVVSAAGVIPDNSLAREAGLKIGETGGLWVDDQQRTSDPDIFAAGDAVEKYGLLTGDSTLIPLANLANRHGRLAADVIAGLDVKAHASIGTVIIGAFGHAASITGLSEKLAKRAGIKYSVMHLHPNNHAGYYPGSRRVSLKVLFDPITGRILGGQANGVDGVDKRIDVIATAIHGGLTVDDLMDLELAYAPQFGSAKDAINQAGYVGNNMLHGITPTIQWHELQTALADGAQLVDVRSKGEHGFASIPGSINIDVDELRDRLSEIQDENVVVHCQVGQRGHIATQILKAHGKKNVCNLDGGFLTWKAAQDALARGSN</sequence>
<evidence type="ECO:0000259" key="7">
    <source>
        <dbReference type="PROSITE" id="PS50206"/>
    </source>
</evidence>
<dbReference type="InterPro" id="IPR001763">
    <property type="entry name" value="Rhodanese-like_dom"/>
</dbReference>
<dbReference type="InterPro" id="IPR050260">
    <property type="entry name" value="FAD-bd_OxRdtase"/>
</dbReference>
<accession>A0A1D9DZW8</accession>
<dbReference type="OrthoDB" id="9802028at2"/>
<dbReference type="Pfam" id="PF02852">
    <property type="entry name" value="Pyr_redox_dim"/>
    <property type="match status" value="1"/>
</dbReference>
<organism evidence="8 9">
    <name type="scientific">Candidatus Rhodoluna planktonica</name>
    <dbReference type="NCBI Taxonomy" id="535712"/>
    <lineage>
        <taxon>Bacteria</taxon>
        <taxon>Bacillati</taxon>
        <taxon>Actinomycetota</taxon>
        <taxon>Actinomycetes</taxon>
        <taxon>Micrococcales</taxon>
        <taxon>Microbacteriaceae</taxon>
        <taxon>Luna cluster</taxon>
        <taxon>Luna-1 subcluster</taxon>
        <taxon>Rhodoluna</taxon>
    </lineage>
</organism>
<dbReference type="SUPFAM" id="SSF55424">
    <property type="entry name" value="FAD/NAD-linked reductases, dimerisation (C-terminal) domain"/>
    <property type="match status" value="1"/>
</dbReference>
<dbReference type="InterPro" id="IPR023753">
    <property type="entry name" value="FAD/NAD-binding_dom"/>
</dbReference>
<dbReference type="RefSeq" id="WP_070954848.1">
    <property type="nucleotide sequence ID" value="NZ_CP015208.1"/>
</dbReference>
<dbReference type="AlphaFoldDB" id="A0A1D9DZW8"/>
<dbReference type="Gene3D" id="3.50.50.60">
    <property type="entry name" value="FAD/NAD(P)-binding domain"/>
    <property type="match status" value="2"/>
</dbReference>
<feature type="domain" description="Rhodanese" evidence="7">
    <location>
        <begin position="458"/>
        <end position="545"/>
    </location>
</feature>
<dbReference type="SMART" id="SM00450">
    <property type="entry name" value="RHOD"/>
    <property type="match status" value="1"/>
</dbReference>
<dbReference type="SUPFAM" id="SSF52821">
    <property type="entry name" value="Rhodanese/Cell cycle control phosphatase"/>
    <property type="match status" value="1"/>
</dbReference>
<dbReference type="InterPro" id="IPR036873">
    <property type="entry name" value="Rhodanese-like_dom_sf"/>
</dbReference>
<reference evidence="8 9" key="1">
    <citation type="journal article" date="2016" name="Biochim. Biophys. Acta">
        <title>Photochemical characterization of actinorhodopsin and its functional existence in the natural host.</title>
        <authorList>
            <person name="Nakamura S."/>
            <person name="Kikukawa T."/>
            <person name="Tamogami J."/>
            <person name="Kamiya M."/>
            <person name="Aizawa T."/>
            <person name="Hahn M.W."/>
            <person name="Ihara K."/>
            <person name="Kamo N."/>
            <person name="Demura M."/>
        </authorList>
    </citation>
    <scope>NUCLEOTIDE SEQUENCE [LARGE SCALE GENOMIC DNA]</scope>
    <source>
        <strain evidence="8 9">MWH-Dar1</strain>
    </source>
</reference>
<proteinExistence type="inferred from homology"/>
<dbReference type="PRINTS" id="PR00368">
    <property type="entry name" value="FADPNR"/>
</dbReference>
<name>A0A1D9DZW8_9MICO</name>
<dbReference type="InterPro" id="IPR016156">
    <property type="entry name" value="FAD/NAD-linked_Rdtase_dimer_sf"/>
</dbReference>
<dbReference type="Proteomes" id="UP000243784">
    <property type="component" value="Chromosome"/>
</dbReference>
<dbReference type="GO" id="GO:0016491">
    <property type="term" value="F:oxidoreductase activity"/>
    <property type="evidence" value="ECO:0007669"/>
    <property type="project" value="UniProtKB-KW"/>
</dbReference>
<dbReference type="PANTHER" id="PTHR43429:SF1">
    <property type="entry name" value="NAD(P)H SULFUR OXIDOREDUCTASE (COA-DEPENDENT)"/>
    <property type="match status" value="1"/>
</dbReference>
<comment type="cofactor">
    <cofactor evidence="1">
        <name>FAD</name>
        <dbReference type="ChEBI" id="CHEBI:57692"/>
    </cofactor>
</comment>
<dbReference type="PROSITE" id="PS50206">
    <property type="entry name" value="RHODANESE_3"/>
    <property type="match status" value="1"/>
</dbReference>
<evidence type="ECO:0000256" key="3">
    <source>
        <dbReference type="ARBA" id="ARBA00022630"/>
    </source>
</evidence>
<comment type="similarity">
    <text evidence="2">Belongs to the class-III pyridine nucleotide-disulfide oxidoreductase family.</text>
</comment>
<keyword evidence="6" id="KW-0676">Redox-active center</keyword>
<protein>
    <submittedName>
        <fullName evidence="8">CoA-disulfide reductase</fullName>
    </submittedName>
</protein>
<dbReference type="EMBL" id="CP015208">
    <property type="protein sequence ID" value="AOY56341.1"/>
    <property type="molecule type" value="Genomic_DNA"/>
</dbReference>
<evidence type="ECO:0000256" key="6">
    <source>
        <dbReference type="ARBA" id="ARBA00023284"/>
    </source>
</evidence>
<dbReference type="Gene3D" id="3.40.250.10">
    <property type="entry name" value="Rhodanese-like domain"/>
    <property type="match status" value="1"/>
</dbReference>
<evidence type="ECO:0000256" key="4">
    <source>
        <dbReference type="ARBA" id="ARBA00022827"/>
    </source>
</evidence>
<dbReference type="InterPro" id="IPR004099">
    <property type="entry name" value="Pyr_nucl-diS_OxRdtase_dimer"/>
</dbReference>
<evidence type="ECO:0000313" key="9">
    <source>
        <dbReference type="Proteomes" id="UP000243784"/>
    </source>
</evidence>
<dbReference type="KEGG" id="rpla:A4Z71_05140"/>
<gene>
    <name evidence="8" type="ORF">A4Z71_05140</name>
</gene>
<dbReference type="SUPFAM" id="SSF51905">
    <property type="entry name" value="FAD/NAD(P)-binding domain"/>
    <property type="match status" value="1"/>
</dbReference>
<evidence type="ECO:0000256" key="2">
    <source>
        <dbReference type="ARBA" id="ARBA00009130"/>
    </source>
</evidence>
<dbReference type="InterPro" id="IPR036188">
    <property type="entry name" value="FAD/NAD-bd_sf"/>
</dbReference>
<evidence type="ECO:0000256" key="1">
    <source>
        <dbReference type="ARBA" id="ARBA00001974"/>
    </source>
</evidence>
<keyword evidence="9" id="KW-1185">Reference proteome</keyword>
<dbReference type="PANTHER" id="PTHR43429">
    <property type="entry name" value="PYRIDINE NUCLEOTIDE-DISULFIDE OXIDOREDUCTASE DOMAIN-CONTAINING"/>
    <property type="match status" value="1"/>
</dbReference>